<evidence type="ECO:0000313" key="3">
    <source>
        <dbReference type="Proteomes" id="UP000604046"/>
    </source>
</evidence>
<accession>A0A812SKW0</accession>
<feature type="compositionally biased region" description="Basic and acidic residues" evidence="1">
    <location>
        <begin position="12"/>
        <end position="22"/>
    </location>
</feature>
<sequence>MTRPLKRFLGGHQDEEQHEGNLKVKDLPPPEGPLFEQCRARKNKRLAGMAEAQGICQDGSKSLSDFNANIVANVDMADYKYNGLSAVDACCACGGGLQTSTPFTYSANVRSFVLGAPMKDQPHPRTASSYRVGGVLEGSGCDLHSMGLRLNAETGEISGTPTAEEPVEVECVIQAVQDDSKGLIENSTVKINLQYFAYAGKILSFPAESPYLPSTSSDTYSKWRVACTPHAPWLTIDQQTGALTSSNVAPPEAAFCTVTAYNGTADVTLPLPVVVPKQWTAMDLSEVEVSVGSVLDLVAGRAVPPVALASADGSDHLTKPVVFYAACDAVGESDEHVSFDMTTGDVLVRGHVAFRLEMLSGEFTGIPDMGVLGSCSASSRCKVELKCTIFGELAYQPPGSLPKFLKHSVTVVIRDDTCWQHVSSSEKTWARLGQLEGSGTCRSRCRASAGCSAYQQEEDGEPLSTFAENNFNDRGNTDDKDTSKTYEYTLSNGYKCTLSGWSHTREYQSGYLRTGSGSGMAVVSGLEPGVLYAWKIYQFTTNAHYAGTNPLLVNGESYGSTTSGASADATKTGFTRATAAGKISFEFVKKTPQVSVSGIAMGKAPSCFSVRSVASESCPAACFCDGGKMCKGWCDKDGSTCKTTAPNWGLDCRGCGAAKFSSAWVRIRDCDAQSNCLSVSKKGGGAAFLDGVYCPASDGEKDGLLPYYAKPGEVQEATLYLSPWQPSRETQQGCPTGTGWVIRRASPLDFFQGEYVELRGDVLACFHSLGHSGSKAWSIGDAVLDEVKSNFHLTILDASYVEKRAKTAPTDEVNMVPVARTCPNPLEERRAKKKKGEEQDELTSEEAFIFDDPDAPSGLGDFYSLNPCECFSGKFGANPPVAETTFSMMPPGSDNDFVPPSTLLVSGSLSCEPKYLMLTLVGVDATGCETACRSGDHDTATEACGFYFTGSYTDVTVCRLYSSCGSLVQEVNSHGELFGVVKKRACLIADPESCKPIKREKWLAAGPDLSGHCLFEDLISHCDAALIHGGHGVSECGKCEYMLPSEHAVQLSRMKRPLPSQFESGSMISVGCGNRYAGLNRYGNDVLPSQKIICQDGEWVDPDGGPGLSALQCVACVRTTPGSTSNSLMDFVGASQQERWWLKRHSVEIRSWNDLCLASDTDQTQRAEITFTDNTDLPPHVTSPSHRRRRRAYTDESYRRRNVDSGERYGRVGWRSGFLYGWLGTDSTCQFDQRTQVSNDLKSGWYLNGNCRRRRRACSHEKFEDVPAVAESIRYTISFKARVVGDYSDGWGWPGHYSSSACAQDRCLVSVNCPSGQTMIKCEAVPTFGSKTASGGVKVSGSSCQATGGKLGADVKQGSWKEANKDSWTSWASCPSGTVAVTPGNLEAGVTFGSYDSQYTLKLMGDRRRRLESNTRVCPDGQFMKVIKTCAAGKWDSMDYADCTNGHRLNSALRDGCDQRRRRRRVEVHSHVQFNNVAGVRKVTGQERGNADKVCFEGGTCRGNTNSDAYSETCGDRGLLAGWKEYHRRRSVQWVCRELRPVVKRFECSSSGCKAECANDKCKIRPNCIAAASSQVKDGPSKTSSGGNKWTAMSECPSGYKAAGLRYMAIDGDIRGGRSPGGSLHQIDCSNTGCRALSMGRKITIKTACVQHAEVTSGSFIDKNLGSGYTSKSTCPSGYNPIGIRLLQSTSTYDAVKNWQCDSSGCRVECVGMGRCKVRAMCLSAMTRARATCSASHQNLLVKSSTGSGTRSAPNCPATHQSIYCLCLSDSGKCSSSNGVAGPSGCSVNFGPARRRRRRSHTPMETVSRICAQGEAKLRVSLGSASVELQPQDFRHDYTTKTLQLTAKESGNVRLKFEERLRQHARLFFEDVSITDSVSDPTKQSLMIDPSNVCSGSRWEIEMPATDAGSPYEVTITYGDSRRAVDTSTCTIGTSGRMKDASHPDKTIAKNKFVTVSKAVIIYGSNGKGKLAFSGELSSGCSGINKISIFKQDSVFWSACGGSFSKAWSLEASRQAPGNVQLVYRDRQTAACVDPMTGKMEDCAVETDVEAHTKQVFSLDYLAPLAARWTHMASGENLQPGACVRAQNRYLPSLKVNQPLVSCAEGQVLSSFSFRQDSSCNGADYFRYFYSCTTIVPVKGASMCAAKSTRCVAHTSSDPHLWELDRHDVGSQCEAGTLLTKFEYKSCTGDDGAGYHYAYTCCPVQGLGECSEEKTEWGEVGAKSDLAALAHHRPHCPRDSGLQRFLLESKVPEVAASAPLQGEVRYTFVCCMLPMAPPVSVKTGPLDAGIAWEGTYCPAGRSEGRATLMRGKPSAPYFSKRDGKACGYHKDKLAKIVDGGAYLPSTRASALSICGPICAAEPTCDGFIWIDGICGFRQDTSISVSSNAGADCYTKVPESQAMKIKFDRLAGHWCMISHVQQAVCTTADVSHPLELPPGGEGNVDYSPVLPMDTEFEGNGAVEVAHDSMAMSLLGTSNSAAVSRAGTGGGLGNKKFKKLPKIPAAKFNMAKFEMAEFKPFEGERQELQQRGVTEAVLNWNPEPIEYAPHCLARESREMITGAEPVEGDHYLTVEERQKDVVGACYHALGADASGAAAVETWGEEGTPGKKNTDWQEPYFTPNPTFPGLTADAVWDCSTRDINRGYKLAMWDREAAFAESTIEDFAEPVVTKACMNIPGTVALAGAIAAYAGTDMDAGDMCAAVGGAVSSASLFAIAQTQYYRELRYDESDFQDCNPLQNTMAKVYCDLSCVEDAVKRGDQKILTSIGTLNRNILSEMKEFFHHYVSEIFGRLTHMEDKSSHENQQLKSVMDTYAQADVDAATWPEQHGRQVNSNGKQIIKAMNSQHSALNKNLGIAAKQIFDLTHEEHKVLAQKMDVHLAATSDAIDNLKESTVQGFHDAFSEFTEALGSEDGAALTQLKHTHTAAKQALEEISAWNVDGTMYRLGSAKLEQVEQALLALRKQITNARAQQAGRGASPNATVRTLEGAALHRDTTAIARSLLGWKVNLPEAPALIDLEMKKLLKAAQTSIQSHRHSAQHMNRHIALLRGESEAVRLEAFHVESQVVEFDKILLKIRQATEEYLEAAQEQVSHVSTATELTEGYLSQCSADFLQVQVAAKRAMRSGQKAAKAARRALTFNCKRKEVTQQVGLLADIMVDGGLVRYALQAAATAAAESNAAAPRDLGAGSAEDLDGVPDVPAQHGHESKIVLQQLHAKISRTARKRAGQVSALLQMPELFHILHLSMLTQLAEWMPPVLPKAQAAFKLALHLRHRHDMHGLARRGGEDARLMRSAWQRLDAELQEMAGETRVRHSALGALFAQQIDEVLASAAPVPENCTRTGQEGWMLWAALPTDPTALIIVKGAANLVQHARGRHHQRLDFAAISKSSQDAGNFEALVCNSKTRSAAASAFSHVACFSNGTHELLGIILHHWMPLTSFDTVRNRTPLEACKVCSSAMALTLTVATVTGKTYEVPCAEEDAICVVRENLQQHHIEAAVRPSRLPIGPTCMLLEAVQWTAGTPVPGVVLHDAFPVAKLDRSQPIFAVIGRETAVEILLQAAGSYQGYADIVKAAPVKEGTSCKVIEHIPSIIAVLEDMGGQKPELEHLKQGEHGLEMTSPDGHLLLPSLNVGAMLADSGRFSKVVVSIQLNSDAYNRGLGVVVEQPGSMDSEVDMDGVPKHIYNGLGLSKDKNSNAIKFHPGMMGGQLRIEGIGGFFNSDIGFNPQNWTASGNSFHTFEVSISTDGSNHLKVIGTGGEVWEAAWNNTLTDGCYTPSFHAWLDLGGTMPLVIGEMKVEIHFDTPKPP</sequence>
<proteinExistence type="predicted"/>
<gene>
    <name evidence="2" type="ORF">SNAT2548_LOCUS26894</name>
</gene>
<keyword evidence="3" id="KW-1185">Reference proteome</keyword>
<evidence type="ECO:0000256" key="1">
    <source>
        <dbReference type="SAM" id="MobiDB-lite"/>
    </source>
</evidence>
<organism evidence="2 3">
    <name type="scientific">Symbiodinium natans</name>
    <dbReference type="NCBI Taxonomy" id="878477"/>
    <lineage>
        <taxon>Eukaryota</taxon>
        <taxon>Sar</taxon>
        <taxon>Alveolata</taxon>
        <taxon>Dinophyceae</taxon>
        <taxon>Suessiales</taxon>
        <taxon>Symbiodiniaceae</taxon>
        <taxon>Symbiodinium</taxon>
    </lineage>
</organism>
<comment type="caution">
    <text evidence="2">The sequence shown here is derived from an EMBL/GenBank/DDBJ whole genome shotgun (WGS) entry which is preliminary data.</text>
</comment>
<name>A0A812SKW0_9DINO</name>
<feature type="region of interest" description="Disordered" evidence="1">
    <location>
        <begin position="1"/>
        <end position="22"/>
    </location>
</feature>
<dbReference type="EMBL" id="CAJNDS010002446">
    <property type="protein sequence ID" value="CAE7478842.1"/>
    <property type="molecule type" value="Genomic_DNA"/>
</dbReference>
<protein>
    <submittedName>
        <fullName evidence="2">Uncharacterized protein</fullName>
    </submittedName>
</protein>
<feature type="region of interest" description="Disordered" evidence="1">
    <location>
        <begin position="1173"/>
        <end position="1194"/>
    </location>
</feature>
<dbReference type="OrthoDB" id="417269at2759"/>
<reference evidence="2" key="1">
    <citation type="submission" date="2021-02" db="EMBL/GenBank/DDBJ databases">
        <authorList>
            <person name="Dougan E. K."/>
            <person name="Rhodes N."/>
            <person name="Thang M."/>
            <person name="Chan C."/>
        </authorList>
    </citation>
    <scope>NUCLEOTIDE SEQUENCE</scope>
</reference>
<dbReference type="Proteomes" id="UP000604046">
    <property type="component" value="Unassembled WGS sequence"/>
</dbReference>
<evidence type="ECO:0000313" key="2">
    <source>
        <dbReference type="EMBL" id="CAE7478842.1"/>
    </source>
</evidence>